<evidence type="ECO:0000313" key="1">
    <source>
        <dbReference type="EMBL" id="GGD54711.1"/>
    </source>
</evidence>
<organism evidence="1 2">
    <name type="scientific">Paenibacillus nasutitermitis</name>
    <dbReference type="NCBI Taxonomy" id="1652958"/>
    <lineage>
        <taxon>Bacteria</taxon>
        <taxon>Bacillati</taxon>
        <taxon>Bacillota</taxon>
        <taxon>Bacilli</taxon>
        <taxon>Bacillales</taxon>
        <taxon>Paenibacillaceae</taxon>
        <taxon>Paenibacillus</taxon>
    </lineage>
</organism>
<gene>
    <name evidence="1" type="ORF">GCM10010911_10460</name>
</gene>
<dbReference type="AlphaFoldDB" id="A0A916YPN1"/>
<name>A0A916YPN1_9BACL</name>
<reference evidence="1" key="1">
    <citation type="journal article" date="2014" name="Int. J. Syst. Evol. Microbiol.">
        <title>Complete genome sequence of Corynebacterium casei LMG S-19264T (=DSM 44701T), isolated from a smear-ripened cheese.</title>
        <authorList>
            <consortium name="US DOE Joint Genome Institute (JGI-PGF)"/>
            <person name="Walter F."/>
            <person name="Albersmeier A."/>
            <person name="Kalinowski J."/>
            <person name="Ruckert C."/>
        </authorList>
    </citation>
    <scope>NUCLEOTIDE SEQUENCE</scope>
    <source>
        <strain evidence="1">CGMCC 1.15178</strain>
    </source>
</reference>
<reference evidence="1" key="2">
    <citation type="submission" date="2020-09" db="EMBL/GenBank/DDBJ databases">
        <authorList>
            <person name="Sun Q."/>
            <person name="Zhou Y."/>
        </authorList>
    </citation>
    <scope>NUCLEOTIDE SEQUENCE</scope>
    <source>
        <strain evidence="1">CGMCC 1.15178</strain>
    </source>
</reference>
<dbReference type="EMBL" id="BMHP01000001">
    <property type="protein sequence ID" value="GGD54711.1"/>
    <property type="molecule type" value="Genomic_DNA"/>
</dbReference>
<comment type="caution">
    <text evidence="1">The sequence shown here is derived from an EMBL/GenBank/DDBJ whole genome shotgun (WGS) entry which is preliminary data.</text>
</comment>
<protein>
    <submittedName>
        <fullName evidence="1">Uncharacterized protein</fullName>
    </submittedName>
</protein>
<keyword evidence="2" id="KW-1185">Reference proteome</keyword>
<sequence length="78" mass="8561">MKCLNNHNKTNNAYFLQAEGILAKKNKGEFLHDGIQPVETVEEEDSPPSKIFVDIGHYAGPAGFVTRIRCSCRISGGP</sequence>
<accession>A0A916YPN1</accession>
<dbReference type="Proteomes" id="UP000612456">
    <property type="component" value="Unassembled WGS sequence"/>
</dbReference>
<proteinExistence type="predicted"/>
<evidence type="ECO:0000313" key="2">
    <source>
        <dbReference type="Proteomes" id="UP000612456"/>
    </source>
</evidence>